<reference evidence="1 2" key="1">
    <citation type="submission" date="2019-02" db="EMBL/GenBank/DDBJ databases">
        <title>Deep-cultivation of Planctomycetes and their phenomic and genomic characterization uncovers novel biology.</title>
        <authorList>
            <person name="Wiegand S."/>
            <person name="Jogler M."/>
            <person name="Boedeker C."/>
            <person name="Pinto D."/>
            <person name="Vollmers J."/>
            <person name="Rivas-Marin E."/>
            <person name="Kohn T."/>
            <person name="Peeters S.H."/>
            <person name="Heuer A."/>
            <person name="Rast P."/>
            <person name="Oberbeckmann S."/>
            <person name="Bunk B."/>
            <person name="Jeske O."/>
            <person name="Meyerdierks A."/>
            <person name="Storesund J.E."/>
            <person name="Kallscheuer N."/>
            <person name="Luecker S."/>
            <person name="Lage O.M."/>
            <person name="Pohl T."/>
            <person name="Merkel B.J."/>
            <person name="Hornburger P."/>
            <person name="Mueller R.-W."/>
            <person name="Bruemmer F."/>
            <person name="Labrenz M."/>
            <person name="Spormann A.M."/>
            <person name="Op den Camp H."/>
            <person name="Overmann J."/>
            <person name="Amann R."/>
            <person name="Jetten M.S.M."/>
            <person name="Mascher T."/>
            <person name="Medema M.H."/>
            <person name="Devos D.P."/>
            <person name="Kaster A.-K."/>
            <person name="Ovreas L."/>
            <person name="Rohde M."/>
            <person name="Galperin M.Y."/>
            <person name="Jogler C."/>
        </authorList>
    </citation>
    <scope>NUCLEOTIDE SEQUENCE [LARGE SCALE GENOMIC DNA]</scope>
    <source>
        <strain evidence="1 2">HG15A2</strain>
    </source>
</reference>
<dbReference type="AlphaFoldDB" id="A0A517MX63"/>
<protein>
    <submittedName>
        <fullName evidence="1">Uncharacterized protein</fullName>
    </submittedName>
</protein>
<keyword evidence="2" id="KW-1185">Reference proteome</keyword>
<evidence type="ECO:0000313" key="2">
    <source>
        <dbReference type="Proteomes" id="UP000319852"/>
    </source>
</evidence>
<dbReference type="RefSeq" id="WP_218931945.1">
    <property type="nucleotide sequence ID" value="NZ_CP036263.1"/>
</dbReference>
<name>A0A517MX63_9BACT</name>
<accession>A0A517MX63</accession>
<sequence>MTERGFEEEASDLFDQAVSDGKNMISIEPTDHDKSRLKKARQLIRDAGAEPLSLLEG</sequence>
<dbReference type="Proteomes" id="UP000319852">
    <property type="component" value="Chromosome"/>
</dbReference>
<gene>
    <name evidence="1" type="ORF">HG15A2_27980</name>
</gene>
<proteinExistence type="predicted"/>
<organism evidence="1 2">
    <name type="scientific">Adhaeretor mobilis</name>
    <dbReference type="NCBI Taxonomy" id="1930276"/>
    <lineage>
        <taxon>Bacteria</taxon>
        <taxon>Pseudomonadati</taxon>
        <taxon>Planctomycetota</taxon>
        <taxon>Planctomycetia</taxon>
        <taxon>Pirellulales</taxon>
        <taxon>Lacipirellulaceae</taxon>
        <taxon>Adhaeretor</taxon>
    </lineage>
</organism>
<dbReference type="KEGG" id="amob:HG15A2_27980"/>
<evidence type="ECO:0000313" key="1">
    <source>
        <dbReference type="EMBL" id="QDS99475.1"/>
    </source>
</evidence>
<dbReference type="EMBL" id="CP036263">
    <property type="protein sequence ID" value="QDS99475.1"/>
    <property type="molecule type" value="Genomic_DNA"/>
</dbReference>